<dbReference type="STRING" id="306540.SAMN05421839_10378"/>
<evidence type="ECO:0008006" key="5">
    <source>
        <dbReference type="Google" id="ProtNLM"/>
    </source>
</evidence>
<dbReference type="Pfam" id="PF14199">
    <property type="entry name" value="DUF4317"/>
    <property type="match status" value="1"/>
</dbReference>
<protein>
    <recommendedName>
        <fullName evidence="5">DUF4317 family protein</fullName>
    </recommendedName>
</protein>
<organism evidence="2 3">
    <name type="scientific">Halolactibacillus halophilus</name>
    <dbReference type="NCBI Taxonomy" id="306540"/>
    <lineage>
        <taxon>Bacteria</taxon>
        <taxon>Bacillati</taxon>
        <taxon>Bacillota</taxon>
        <taxon>Bacilli</taxon>
        <taxon>Bacillales</taxon>
        <taxon>Bacillaceae</taxon>
        <taxon>Halolactibacillus</taxon>
    </lineage>
</organism>
<proteinExistence type="predicted"/>
<reference evidence="1 4" key="2">
    <citation type="submission" date="2019-07" db="EMBL/GenBank/DDBJ databases">
        <title>Whole genome shotgun sequence of Halolactibacillus halophilus NBRC 100868.</title>
        <authorList>
            <person name="Hosoyama A."/>
            <person name="Uohara A."/>
            <person name="Ohji S."/>
            <person name="Ichikawa N."/>
        </authorList>
    </citation>
    <scope>NUCLEOTIDE SEQUENCE [LARGE SCALE GENOMIC DNA]</scope>
    <source>
        <strain evidence="1 4">NBRC 100868</strain>
    </source>
</reference>
<dbReference type="Proteomes" id="UP000321547">
    <property type="component" value="Unassembled WGS sequence"/>
</dbReference>
<sequence>MNKKDIADIRKQFKRDNDLLHVQNIFNVYVMKETKEIYHQINRPFNILAEDEQDLFFTNFKKTLTGQLDEKLFELKFQPDTEDPVQLKLNEALMTEDQDRFTELMLEIIERMLETREYDHDIVISFIKGDYLKPQKKPDDDFTHQNDLVYDHQFILCTINKTQDPPKDLLFDYVEKTFKYQVIVDPVINIKAPIGGFLFPCFTDKQADVNHILYTAPKPNEPDETFITDVLEAEETVTQQEDKIIFEEIVRDTVGYKMDTQTLSSLYEDINRLVEENEEEDEVPTLDYKDIAELLTTSGSTPVEPERVKTAFQSVIDDEHYALKAKNIVPKYKSKSIKINTKVADVKVSPEDLRYVKQMQMFGRRYLMIEVDEDTVVDGFTMIPEVFGEKKDDATKDND</sequence>
<dbReference type="EMBL" id="FOXC01000003">
    <property type="protein sequence ID" value="SFP02805.1"/>
    <property type="molecule type" value="Genomic_DNA"/>
</dbReference>
<evidence type="ECO:0000313" key="4">
    <source>
        <dbReference type="Proteomes" id="UP000321547"/>
    </source>
</evidence>
<evidence type="ECO:0000313" key="3">
    <source>
        <dbReference type="Proteomes" id="UP000242243"/>
    </source>
</evidence>
<name>A0A1I5LZV0_9BACI</name>
<dbReference type="InterPro" id="IPR025466">
    <property type="entry name" value="DUF4317"/>
</dbReference>
<accession>A0A1I5LZV0</accession>
<dbReference type="EMBL" id="BJWI01000003">
    <property type="protein sequence ID" value="GEM00965.1"/>
    <property type="molecule type" value="Genomic_DNA"/>
</dbReference>
<evidence type="ECO:0000313" key="1">
    <source>
        <dbReference type="EMBL" id="GEM00965.1"/>
    </source>
</evidence>
<gene>
    <name evidence="1" type="ORF">HHA03_04970</name>
    <name evidence="2" type="ORF">SAMN05421839_10378</name>
</gene>
<dbReference type="Proteomes" id="UP000242243">
    <property type="component" value="Unassembled WGS sequence"/>
</dbReference>
<dbReference type="RefSeq" id="WP_089830069.1">
    <property type="nucleotide sequence ID" value="NZ_BJWI01000003.1"/>
</dbReference>
<dbReference type="OrthoDB" id="1642058at2"/>
<reference evidence="2 3" key="1">
    <citation type="submission" date="2016-10" db="EMBL/GenBank/DDBJ databases">
        <authorList>
            <person name="de Groot N.N."/>
        </authorList>
    </citation>
    <scope>NUCLEOTIDE SEQUENCE [LARGE SCALE GENOMIC DNA]</scope>
    <source>
        <strain evidence="2 3">DSM 17073</strain>
    </source>
</reference>
<evidence type="ECO:0000313" key="2">
    <source>
        <dbReference type="EMBL" id="SFP02805.1"/>
    </source>
</evidence>
<dbReference type="AlphaFoldDB" id="A0A1I5LZV0"/>
<keyword evidence="4" id="KW-1185">Reference proteome</keyword>